<dbReference type="STRING" id="1042163.BRLA_c028320"/>
<reference evidence="1 2" key="1">
    <citation type="journal article" date="2011" name="J. Bacteriol.">
        <title>Genome sequence of Brevibacillus laterosporus LMG 15441, a pathogen of invertebrates.</title>
        <authorList>
            <person name="Djukic M."/>
            <person name="Poehlein A."/>
            <person name="Thurmer A."/>
            <person name="Daniel R."/>
        </authorList>
    </citation>
    <scope>NUCLEOTIDE SEQUENCE [LARGE SCALE GENOMIC DNA]</scope>
    <source>
        <strain evidence="1 2">LMG 15441</strain>
    </source>
</reference>
<dbReference type="Proteomes" id="UP000005850">
    <property type="component" value="Chromosome"/>
</dbReference>
<gene>
    <name evidence="1" type="ORF">BRLA_c028320</name>
</gene>
<protein>
    <submittedName>
        <fullName evidence="1">Uncharacterized protein</fullName>
    </submittedName>
</protein>
<accession>A0A075R6R4</accession>
<proteinExistence type="predicted"/>
<dbReference type="RefSeq" id="WP_003336001.1">
    <property type="nucleotide sequence ID" value="NZ_CP007806.1"/>
</dbReference>
<dbReference type="EMBL" id="CP007806">
    <property type="protein sequence ID" value="AIG27146.1"/>
    <property type="molecule type" value="Genomic_DNA"/>
</dbReference>
<dbReference type="HOGENOM" id="CLU_993378_0_0_9"/>
<keyword evidence="2" id="KW-1185">Reference proteome</keyword>
<sequence>MKNPFETISITDKQLYFLACLTGADQVLGIAEPYAGYLTEDLQEEWDLIKTELLHKGYIFEDETGLYIDEMVNSLVAPCGHATTCCYFRYTDKHREDYEGYFHFDREVVVEKIAAVGGKNVYELLALGDPLEASKTMCNRIRKNAEEKVVVPSIELPNAIFQQIRGMVETASIDEICATLKDYQCHQDAAEAFAQSLKAQWCEGQLITMSWHQNEWSLNGMTFLTSSIANWLIRLFVKEREDWVCISPSSHIEMDDILQEIILEKLVAQTI</sequence>
<dbReference type="eggNOG" id="ENOG50341B9">
    <property type="taxonomic scope" value="Bacteria"/>
</dbReference>
<evidence type="ECO:0000313" key="1">
    <source>
        <dbReference type="EMBL" id="AIG27146.1"/>
    </source>
</evidence>
<evidence type="ECO:0000313" key="2">
    <source>
        <dbReference type="Proteomes" id="UP000005850"/>
    </source>
</evidence>
<dbReference type="KEGG" id="blr:BRLA_c028320"/>
<dbReference type="AlphaFoldDB" id="A0A075R6R4"/>
<name>A0A075R6R4_BRELA</name>
<organism evidence="1 2">
    <name type="scientific">Brevibacillus laterosporus LMG 15441</name>
    <dbReference type="NCBI Taxonomy" id="1042163"/>
    <lineage>
        <taxon>Bacteria</taxon>
        <taxon>Bacillati</taxon>
        <taxon>Bacillota</taxon>
        <taxon>Bacilli</taxon>
        <taxon>Bacillales</taxon>
        <taxon>Paenibacillaceae</taxon>
        <taxon>Brevibacillus</taxon>
    </lineage>
</organism>